<evidence type="ECO:0000313" key="6">
    <source>
        <dbReference type="Proteomes" id="UP000238937"/>
    </source>
</evidence>
<dbReference type="OrthoDB" id="9770276at2"/>
<dbReference type="Pfam" id="PF01223">
    <property type="entry name" value="Endonuclease_NS"/>
    <property type="match status" value="1"/>
</dbReference>
<dbReference type="GO" id="GO:0016787">
    <property type="term" value="F:hydrolase activity"/>
    <property type="evidence" value="ECO:0007669"/>
    <property type="project" value="InterPro"/>
</dbReference>
<dbReference type="GO" id="GO:0004519">
    <property type="term" value="F:endonuclease activity"/>
    <property type="evidence" value="ECO:0007669"/>
    <property type="project" value="TreeGrafter"/>
</dbReference>
<dbReference type="SUPFAM" id="SSF50494">
    <property type="entry name" value="Trypsin-like serine proteases"/>
    <property type="match status" value="1"/>
</dbReference>
<dbReference type="InterPro" id="IPR009003">
    <property type="entry name" value="Peptidase_S1_PA"/>
</dbReference>
<dbReference type="Gene3D" id="2.40.10.10">
    <property type="entry name" value="Trypsin-like serine proteases"/>
    <property type="match status" value="2"/>
</dbReference>
<dbReference type="InterPro" id="IPR044925">
    <property type="entry name" value="His-Me_finger_sf"/>
</dbReference>
<feature type="domain" description="ENPP1-3/EXOG-like endonuclease/phosphodiesterase" evidence="3">
    <location>
        <begin position="428"/>
        <end position="641"/>
    </location>
</feature>
<evidence type="ECO:0000256" key="2">
    <source>
        <dbReference type="PIRSR" id="PIRSR640255-2"/>
    </source>
</evidence>
<dbReference type="Pfam" id="PF13365">
    <property type="entry name" value="Trypsin_2"/>
    <property type="match status" value="1"/>
</dbReference>
<dbReference type="CDD" id="cd00091">
    <property type="entry name" value="NUC"/>
    <property type="match status" value="1"/>
</dbReference>
<dbReference type="InterPro" id="IPR043504">
    <property type="entry name" value="Peptidase_S1_PA_chymotrypsin"/>
</dbReference>
<name>A0A2T1GEQ8_9CYAN</name>
<proteinExistence type="predicted"/>
<dbReference type="AlphaFoldDB" id="A0A2T1GEQ8"/>
<keyword evidence="2" id="KW-0479">Metal-binding</keyword>
<sequence length="835" mass="93217">MPYLDFEQTFSDEFIDKLRSLRNSVKPDTEPTAAELGARITHAARSGGGFTGRDFETLMGRNDLLPVNYLTRGVMAAAAVGRIDVPEEFGGTGNWGTGFLISPGLMITNNHVINSPEAARRAVIEFGYERDANGRFKTSRRFHLDPDLAFITSDKNELDYTLVAVMPESDDRSTRLDEFGFLRLEPRTHKVRPGDFVTIIQHPNGEEKFIAIRENKTIQIGAGQAGFEKDFLWYVSDTAPGSSGAPVFNDSWQVVAVHHRGVPVTKKDNGATLYQRTSGDWISEAEAEALAADLLRWEGNEGIRVSSIVSNIRQQQQQQAANASVLVKDLLDDIDGIRPLSGRNERVSIVSPIATASPIAATATESDEFLEARRTRTQVHSIEHFAGRTGYDPNFLGQVIPLPSLTDRALRFGSIAPVSGTQDNVLQYEHFSIVFNADRRLAFFTAVNIDGSQSVGLGRDDAWYYDARLPQNLQIGNDFYSNEPGGNYFDRGHLVRRLDPVWGDPATAARANEDSFHWTNCSPQYYAFNQGATLWQGLENFILTNTDQDDLKASVFTGPLFRNEDEVHRGVKIPQAFWKLVAVVDGANRLYTSAYIVSQKQFATNIPFERLPVGSFNNFQVSIARLEELTGLDFGNVVRAADVIQGDPTDRPLRSLADIRHPRRSSIRTRGFGQFESFEAFLESYSQAQAIADRLEEPEIGLEARRKKMRKRRERDVVEIAVTVVEYLGIDNHGGDRHQQAILNVTKAIEGDPDVENDLKRVINGSERVFLSVRFGDRLGLPTSVPGIENGSKLRVRGEWITQERAYAHGGEKLSVIHFTHHPIGFVCNADRCWQ</sequence>
<feature type="domain" description="DNA/RNA non-specific endonuclease/pyrophosphatase/phosphodiesterase" evidence="4">
    <location>
        <begin position="427"/>
        <end position="641"/>
    </location>
</feature>
<evidence type="ECO:0000256" key="1">
    <source>
        <dbReference type="PIRSR" id="PIRSR640255-1"/>
    </source>
</evidence>
<keyword evidence="6" id="KW-1185">Reference proteome</keyword>
<dbReference type="InterPro" id="IPR040255">
    <property type="entry name" value="Non-specific_endonuclease"/>
</dbReference>
<dbReference type="InterPro" id="IPR020821">
    <property type="entry name" value="ENPP1-3/EXOG-like_nuc-like"/>
</dbReference>
<feature type="active site" description="Proton acceptor" evidence="1">
    <location>
        <position position="493"/>
    </location>
</feature>
<dbReference type="InterPro" id="IPR001604">
    <property type="entry name" value="Endo_G_ENPP1-like_dom"/>
</dbReference>
<dbReference type="SMART" id="SM00892">
    <property type="entry name" value="Endonuclease_NS"/>
    <property type="match status" value="1"/>
</dbReference>
<dbReference type="PANTHER" id="PTHR13966:SF5">
    <property type="entry name" value="ENDONUCLEASE G, MITOCHONDRIAL"/>
    <property type="match status" value="1"/>
</dbReference>
<comment type="caution">
    <text evidence="5">The sequence shown here is derived from an EMBL/GenBank/DDBJ whole genome shotgun (WGS) entry which is preliminary data.</text>
</comment>
<dbReference type="InterPro" id="IPR044929">
    <property type="entry name" value="DNA/RNA_non-sp_Endonuclease_sf"/>
</dbReference>
<dbReference type="SMART" id="SM00477">
    <property type="entry name" value="NUC"/>
    <property type="match status" value="1"/>
</dbReference>
<dbReference type="RefSeq" id="WP_106305220.1">
    <property type="nucleotide sequence ID" value="NZ_PVWO01000147.1"/>
</dbReference>
<gene>
    <name evidence="5" type="ORF">C7B77_13030</name>
</gene>
<dbReference type="PANTHER" id="PTHR13966">
    <property type="entry name" value="ENDONUCLEASE RELATED"/>
    <property type="match status" value="1"/>
</dbReference>
<accession>A0A2T1GEQ8</accession>
<dbReference type="Proteomes" id="UP000238937">
    <property type="component" value="Unassembled WGS sequence"/>
</dbReference>
<evidence type="ECO:0000259" key="3">
    <source>
        <dbReference type="SMART" id="SM00477"/>
    </source>
</evidence>
<organism evidence="5 6">
    <name type="scientific">Chamaesiphon polymorphus CCALA 037</name>
    <dbReference type="NCBI Taxonomy" id="2107692"/>
    <lineage>
        <taxon>Bacteria</taxon>
        <taxon>Bacillati</taxon>
        <taxon>Cyanobacteriota</taxon>
        <taxon>Cyanophyceae</taxon>
        <taxon>Gomontiellales</taxon>
        <taxon>Chamaesiphonaceae</taxon>
        <taxon>Chamaesiphon</taxon>
    </lineage>
</organism>
<evidence type="ECO:0000313" key="5">
    <source>
        <dbReference type="EMBL" id="PSB56061.1"/>
    </source>
</evidence>
<dbReference type="GO" id="GO:0003676">
    <property type="term" value="F:nucleic acid binding"/>
    <property type="evidence" value="ECO:0007669"/>
    <property type="project" value="InterPro"/>
</dbReference>
<feature type="binding site" evidence="2">
    <location>
        <position position="529"/>
    </location>
    <ligand>
        <name>Mg(2+)</name>
        <dbReference type="ChEBI" id="CHEBI:18420"/>
        <note>catalytic</note>
    </ligand>
</feature>
<reference evidence="5 6" key="1">
    <citation type="submission" date="2018-03" db="EMBL/GenBank/DDBJ databases">
        <title>The ancient ancestry and fast evolution of plastids.</title>
        <authorList>
            <person name="Moore K.R."/>
            <person name="Magnabosco C."/>
            <person name="Momper L."/>
            <person name="Gold D.A."/>
            <person name="Bosak T."/>
            <person name="Fournier G.P."/>
        </authorList>
    </citation>
    <scope>NUCLEOTIDE SEQUENCE [LARGE SCALE GENOMIC DNA]</scope>
    <source>
        <strain evidence="5 6">CCALA 037</strain>
    </source>
</reference>
<dbReference type="SUPFAM" id="SSF54060">
    <property type="entry name" value="His-Me finger endonucleases"/>
    <property type="match status" value="1"/>
</dbReference>
<evidence type="ECO:0000259" key="4">
    <source>
        <dbReference type="SMART" id="SM00892"/>
    </source>
</evidence>
<dbReference type="EMBL" id="PVWO01000147">
    <property type="protein sequence ID" value="PSB56061.1"/>
    <property type="molecule type" value="Genomic_DNA"/>
</dbReference>
<dbReference type="GO" id="GO:0046872">
    <property type="term" value="F:metal ion binding"/>
    <property type="evidence" value="ECO:0007669"/>
    <property type="project" value="UniProtKB-KW"/>
</dbReference>
<evidence type="ECO:0008006" key="7">
    <source>
        <dbReference type="Google" id="ProtNLM"/>
    </source>
</evidence>
<dbReference type="Gene3D" id="3.40.570.10">
    <property type="entry name" value="Extracellular Endonuclease, subunit A"/>
    <property type="match status" value="1"/>
</dbReference>
<protein>
    <recommendedName>
        <fullName evidence="7">Serine protease</fullName>
    </recommendedName>
</protein>